<keyword evidence="3" id="KW-1003">Cell membrane</keyword>
<evidence type="ECO:0000259" key="9">
    <source>
        <dbReference type="PROSITE" id="PS50928"/>
    </source>
</evidence>
<gene>
    <name evidence="10" type="ORF">FJU30_23925</name>
</gene>
<evidence type="ECO:0000256" key="1">
    <source>
        <dbReference type="ARBA" id="ARBA00004429"/>
    </source>
</evidence>
<dbReference type="SUPFAM" id="SSF161098">
    <property type="entry name" value="MetI-like"/>
    <property type="match status" value="1"/>
</dbReference>
<evidence type="ECO:0000256" key="8">
    <source>
        <dbReference type="RuleBase" id="RU363032"/>
    </source>
</evidence>
<feature type="transmembrane region" description="Helical" evidence="8">
    <location>
        <begin position="157"/>
        <end position="180"/>
    </location>
</feature>
<feature type="domain" description="ABC transmembrane type-1" evidence="9">
    <location>
        <begin position="70"/>
        <end position="284"/>
    </location>
</feature>
<dbReference type="GO" id="GO:0005886">
    <property type="term" value="C:plasma membrane"/>
    <property type="evidence" value="ECO:0007669"/>
    <property type="project" value="UniProtKB-SubCell"/>
</dbReference>
<dbReference type="SUPFAM" id="SSF160964">
    <property type="entry name" value="MalF N-terminal region-like"/>
    <property type="match status" value="1"/>
</dbReference>
<dbReference type="Proteomes" id="UP000335415">
    <property type="component" value="Unassembled WGS sequence"/>
</dbReference>
<evidence type="ECO:0000256" key="3">
    <source>
        <dbReference type="ARBA" id="ARBA00022475"/>
    </source>
</evidence>
<feature type="transmembrane region" description="Helical" evidence="8">
    <location>
        <begin position="217"/>
        <end position="237"/>
    </location>
</feature>
<dbReference type="GO" id="GO:0055085">
    <property type="term" value="P:transmembrane transport"/>
    <property type="evidence" value="ECO:0007669"/>
    <property type="project" value="InterPro"/>
</dbReference>
<comment type="similarity">
    <text evidence="8">Belongs to the binding-protein-dependent transport system permease family.</text>
</comment>
<keyword evidence="2 8" id="KW-0813">Transport</keyword>
<name>A0A5J5FR72_9GAMM</name>
<evidence type="ECO:0000313" key="10">
    <source>
        <dbReference type="EMBL" id="KAA8995613.1"/>
    </source>
</evidence>
<proteinExistence type="inferred from homology"/>
<dbReference type="Gene3D" id="1.10.3720.10">
    <property type="entry name" value="MetI-like"/>
    <property type="match status" value="1"/>
</dbReference>
<evidence type="ECO:0000256" key="7">
    <source>
        <dbReference type="ARBA" id="ARBA00023136"/>
    </source>
</evidence>
<evidence type="ECO:0000256" key="2">
    <source>
        <dbReference type="ARBA" id="ARBA00022448"/>
    </source>
</evidence>
<dbReference type="PANTHER" id="PTHR30193:SF37">
    <property type="entry name" value="INNER MEMBRANE ABC TRANSPORTER PERMEASE PROTEIN YCJO"/>
    <property type="match status" value="1"/>
</dbReference>
<keyword evidence="5 8" id="KW-0812">Transmembrane</keyword>
<feature type="transmembrane region" description="Helical" evidence="8">
    <location>
        <begin position="107"/>
        <end position="127"/>
    </location>
</feature>
<keyword evidence="7 8" id="KW-0472">Membrane</keyword>
<dbReference type="EMBL" id="VYKJ01000018">
    <property type="protein sequence ID" value="KAA8995613.1"/>
    <property type="molecule type" value="Genomic_DNA"/>
</dbReference>
<dbReference type="InterPro" id="IPR035906">
    <property type="entry name" value="MetI-like_sf"/>
</dbReference>
<dbReference type="InterPro" id="IPR000515">
    <property type="entry name" value="MetI-like"/>
</dbReference>
<protein>
    <submittedName>
        <fullName evidence="10">Sugar ABC transporter permease</fullName>
    </submittedName>
</protein>
<evidence type="ECO:0000256" key="4">
    <source>
        <dbReference type="ARBA" id="ARBA00022519"/>
    </source>
</evidence>
<dbReference type="PROSITE" id="PS50928">
    <property type="entry name" value="ABC_TM1"/>
    <property type="match status" value="1"/>
</dbReference>
<sequence length="291" mass="32369">MKKLRHIVPEYAMLLPALLLLAAFVIIPFICSIAFSFTNERLMPRPIPTAWIGLANYQRIFTDPEFWQAVKNTLHFALIVIPLQLSLSLGAAMLLNSKLRGMTLFRSIIIMPLLIPMTVIAAIWSVMLQTPDGLFNGLWAGLSGSTQVKDWLGDPRYALYAIIALSIWASFPFQMLIYLAGLQEIPKTLYEVAAIDGFSRWQQFRYITFPGLRNTHIFAVIITTIGAFSLFTQVNILTAGGPNGATSTIIQYMFSNGFSSQRIGFASAVSVVFFCAVVMLGLAQKKLMSEK</sequence>
<reference evidence="10 11" key="1">
    <citation type="submission" date="2019-09" db="EMBL/GenBank/DDBJ databases">
        <authorList>
            <person name="Li Y."/>
        </authorList>
    </citation>
    <scope>NUCLEOTIDE SEQUENCE [LARGE SCALE GENOMIC DNA]</scope>
    <source>
        <strain evidence="10 11">L3-3HA</strain>
    </source>
</reference>
<evidence type="ECO:0000256" key="5">
    <source>
        <dbReference type="ARBA" id="ARBA00022692"/>
    </source>
</evidence>
<dbReference type="RefSeq" id="WP_150437472.1">
    <property type="nucleotide sequence ID" value="NZ_VYKJ01000018.1"/>
</dbReference>
<feature type="transmembrane region" description="Helical" evidence="8">
    <location>
        <begin position="263"/>
        <end position="283"/>
    </location>
</feature>
<feature type="transmembrane region" description="Helical" evidence="8">
    <location>
        <begin position="12"/>
        <end position="37"/>
    </location>
</feature>
<keyword evidence="11" id="KW-1185">Reference proteome</keyword>
<dbReference type="OrthoDB" id="6427259at2"/>
<evidence type="ECO:0000313" key="11">
    <source>
        <dbReference type="Proteomes" id="UP000335415"/>
    </source>
</evidence>
<comment type="subcellular location">
    <subcellularLocation>
        <location evidence="1">Cell inner membrane</location>
        <topology evidence="1">Multi-pass membrane protein</topology>
    </subcellularLocation>
    <subcellularLocation>
        <location evidence="8">Cell membrane</location>
        <topology evidence="8">Multi-pass membrane protein</topology>
    </subcellularLocation>
</comment>
<dbReference type="InterPro" id="IPR051393">
    <property type="entry name" value="ABC_transporter_permease"/>
</dbReference>
<evidence type="ECO:0000256" key="6">
    <source>
        <dbReference type="ARBA" id="ARBA00022989"/>
    </source>
</evidence>
<dbReference type="AlphaFoldDB" id="A0A5J5FR72"/>
<organism evidence="10 11">
    <name type="scientific">Affinibrenneria salicis</name>
    <dbReference type="NCBI Taxonomy" id="2590031"/>
    <lineage>
        <taxon>Bacteria</taxon>
        <taxon>Pseudomonadati</taxon>
        <taxon>Pseudomonadota</taxon>
        <taxon>Gammaproteobacteria</taxon>
        <taxon>Enterobacterales</taxon>
        <taxon>Pectobacteriaceae</taxon>
        <taxon>Affinibrenneria</taxon>
    </lineage>
</organism>
<comment type="caution">
    <text evidence="10">The sequence shown here is derived from an EMBL/GenBank/DDBJ whole genome shotgun (WGS) entry which is preliminary data.</text>
</comment>
<dbReference type="PANTHER" id="PTHR30193">
    <property type="entry name" value="ABC TRANSPORTER PERMEASE PROTEIN"/>
    <property type="match status" value="1"/>
</dbReference>
<accession>A0A5J5FR72</accession>
<keyword evidence="4" id="KW-0997">Cell inner membrane</keyword>
<feature type="transmembrane region" description="Helical" evidence="8">
    <location>
        <begin position="74"/>
        <end position="95"/>
    </location>
</feature>
<dbReference type="CDD" id="cd06261">
    <property type="entry name" value="TM_PBP2"/>
    <property type="match status" value="1"/>
</dbReference>
<keyword evidence="6 8" id="KW-1133">Transmembrane helix</keyword>
<dbReference type="Pfam" id="PF00528">
    <property type="entry name" value="BPD_transp_1"/>
    <property type="match status" value="1"/>
</dbReference>